<sequence>MIHSSIILAVTPPNRPKHRSTHRPTIKQEHDRWTTHTKGFEMKGQPASQQSNKNMTDRLTQHHGPEALHDGLTGNPAKHVSAGSSGVRPRLPKGRYGHVSTHLDNPTYPVTGPKIRRTHNLL</sequence>
<feature type="region of interest" description="Disordered" evidence="1">
    <location>
        <begin position="1"/>
        <end position="112"/>
    </location>
</feature>
<keyword evidence="3" id="KW-1185">Reference proteome</keyword>
<feature type="compositionally biased region" description="Basic and acidic residues" evidence="1">
    <location>
        <begin position="55"/>
        <end position="69"/>
    </location>
</feature>
<evidence type="ECO:0000313" key="3">
    <source>
        <dbReference type="Proteomes" id="UP000266723"/>
    </source>
</evidence>
<name>A0ABQ7AL55_BRACR</name>
<dbReference type="Proteomes" id="UP000266723">
    <property type="component" value="Unassembled WGS sequence"/>
</dbReference>
<organism evidence="2 3">
    <name type="scientific">Brassica cretica</name>
    <name type="common">Mustard</name>
    <dbReference type="NCBI Taxonomy" id="69181"/>
    <lineage>
        <taxon>Eukaryota</taxon>
        <taxon>Viridiplantae</taxon>
        <taxon>Streptophyta</taxon>
        <taxon>Embryophyta</taxon>
        <taxon>Tracheophyta</taxon>
        <taxon>Spermatophyta</taxon>
        <taxon>Magnoliopsida</taxon>
        <taxon>eudicotyledons</taxon>
        <taxon>Gunneridae</taxon>
        <taxon>Pentapetalae</taxon>
        <taxon>rosids</taxon>
        <taxon>malvids</taxon>
        <taxon>Brassicales</taxon>
        <taxon>Brassicaceae</taxon>
        <taxon>Brassiceae</taxon>
        <taxon>Brassica</taxon>
    </lineage>
</organism>
<feature type="compositionally biased region" description="Basic and acidic residues" evidence="1">
    <location>
        <begin position="26"/>
        <end position="41"/>
    </location>
</feature>
<comment type="caution">
    <text evidence="2">The sequence shown here is derived from an EMBL/GenBank/DDBJ whole genome shotgun (WGS) entry which is preliminary data.</text>
</comment>
<accession>A0ABQ7AL55</accession>
<evidence type="ECO:0000256" key="1">
    <source>
        <dbReference type="SAM" id="MobiDB-lite"/>
    </source>
</evidence>
<reference evidence="2 3" key="1">
    <citation type="journal article" date="2020" name="BMC Genomics">
        <title>Intraspecific diversification of the crop wild relative Brassica cretica Lam. using demographic model selection.</title>
        <authorList>
            <person name="Kioukis A."/>
            <person name="Michalopoulou V.A."/>
            <person name="Briers L."/>
            <person name="Pirintsos S."/>
            <person name="Studholme D.J."/>
            <person name="Pavlidis P."/>
            <person name="Sarris P.F."/>
        </authorList>
    </citation>
    <scope>NUCLEOTIDE SEQUENCE [LARGE SCALE GENOMIC DNA]</scope>
    <source>
        <strain evidence="3">cv. PFS-1207/04</strain>
    </source>
</reference>
<protein>
    <submittedName>
        <fullName evidence="2">Uncharacterized protein</fullName>
    </submittedName>
</protein>
<gene>
    <name evidence="2" type="ORF">DY000_02057391</name>
</gene>
<evidence type="ECO:0000313" key="2">
    <source>
        <dbReference type="EMBL" id="KAF3498702.1"/>
    </source>
</evidence>
<dbReference type="EMBL" id="QGKV02002055">
    <property type="protein sequence ID" value="KAF3498702.1"/>
    <property type="molecule type" value="Genomic_DNA"/>
</dbReference>
<feature type="compositionally biased region" description="Basic residues" evidence="1">
    <location>
        <begin position="15"/>
        <end position="25"/>
    </location>
</feature>
<proteinExistence type="predicted"/>